<dbReference type="InterPro" id="IPR008927">
    <property type="entry name" value="6-PGluconate_DH-like_C_sf"/>
</dbReference>
<dbReference type="Gene3D" id="3.40.50.720">
    <property type="entry name" value="NAD(P)-binding Rossmann-like Domain"/>
    <property type="match status" value="1"/>
</dbReference>
<dbReference type="SUPFAM" id="SSF48179">
    <property type="entry name" value="6-phosphogluconate dehydrogenase C-terminal domain-like"/>
    <property type="match status" value="1"/>
</dbReference>
<keyword evidence="7" id="KW-1185">Reference proteome</keyword>
<evidence type="ECO:0000256" key="1">
    <source>
        <dbReference type="ARBA" id="ARBA00005525"/>
    </source>
</evidence>
<comment type="similarity">
    <text evidence="1 2">Belongs to the pyrroline-5-carboxylate reductase family.</text>
</comment>
<comment type="subcellular location">
    <subcellularLocation>
        <location evidence="2">Cytoplasm</location>
    </subcellularLocation>
</comment>
<reference evidence="6 7" key="1">
    <citation type="submission" date="2023-07" db="EMBL/GenBank/DDBJ databases">
        <title>Genomic Encyclopedia of Type Strains, Phase IV (KMG-IV): sequencing the most valuable type-strain genomes for metagenomic binning, comparative biology and taxonomic classification.</title>
        <authorList>
            <person name="Goeker M."/>
        </authorList>
    </citation>
    <scope>NUCLEOTIDE SEQUENCE [LARGE SCALE GENOMIC DNA]</scope>
    <source>
        <strain evidence="6 7">DSM 29005</strain>
    </source>
</reference>
<comment type="catalytic activity">
    <reaction evidence="2">
        <text>L-proline + NAD(+) = (S)-1-pyrroline-5-carboxylate + NADH + 2 H(+)</text>
        <dbReference type="Rhea" id="RHEA:14105"/>
        <dbReference type="ChEBI" id="CHEBI:15378"/>
        <dbReference type="ChEBI" id="CHEBI:17388"/>
        <dbReference type="ChEBI" id="CHEBI:57540"/>
        <dbReference type="ChEBI" id="CHEBI:57945"/>
        <dbReference type="ChEBI" id="CHEBI:60039"/>
        <dbReference type="EC" id="1.5.1.2"/>
    </reaction>
</comment>
<dbReference type="InterPro" id="IPR029036">
    <property type="entry name" value="P5CR_dimer"/>
</dbReference>
<name>A0ABT9Z9K6_9BACI</name>
<evidence type="ECO:0000313" key="6">
    <source>
        <dbReference type="EMBL" id="MDQ0228931.1"/>
    </source>
</evidence>
<sequence>MTKSILFIGAGRMAEAIIAGLKNKQDIHSFSQLYISNRNNKNRLNYLKEKYDVEIMDDWERDINNIDIVFLALPPDGHEAILKKLKPILRNQFVITIAAGIGPEFLEAGLEKNTAVAWMMPNTAAEVGHSITLFTFGHHVNREQKKDMQVILDSIGKSVECTESQIHKLTAVTGSAPAFLYLFIEFLINKTENLGVPTTISSLLVNEMVIGSIEMIKTGIRPSELREQVTTPGGATAEGLKVLVKGGLEELITEAIDATNRKANGK</sequence>
<evidence type="ECO:0000256" key="2">
    <source>
        <dbReference type="HAMAP-Rule" id="MF_01925"/>
    </source>
</evidence>
<evidence type="ECO:0000259" key="5">
    <source>
        <dbReference type="Pfam" id="PF14748"/>
    </source>
</evidence>
<dbReference type="RefSeq" id="WP_307335777.1">
    <property type="nucleotide sequence ID" value="NZ_JAUSUD010000001.1"/>
</dbReference>
<dbReference type="PANTHER" id="PTHR11645:SF49">
    <property type="entry name" value="PYRROLINE-5-CARBOXYLATE REDUCTASE 1"/>
    <property type="match status" value="1"/>
</dbReference>
<dbReference type="Pfam" id="PF14748">
    <property type="entry name" value="P5CR_dimer"/>
    <property type="match status" value="1"/>
</dbReference>
<dbReference type="EC" id="1.5.1.2" evidence="2 3"/>
<comment type="function">
    <text evidence="2">Catalyzes the reduction of 1-pyrroline-5-carboxylate (PCA) to L-proline.</text>
</comment>
<comment type="caution">
    <text evidence="6">The sequence shown here is derived from an EMBL/GenBank/DDBJ whole genome shotgun (WGS) entry which is preliminary data.</text>
</comment>
<dbReference type="GO" id="GO:0004735">
    <property type="term" value="F:pyrroline-5-carboxylate reductase activity"/>
    <property type="evidence" value="ECO:0007669"/>
    <property type="project" value="UniProtKB-EC"/>
</dbReference>
<keyword evidence="2 6" id="KW-0560">Oxidoreductase</keyword>
<keyword evidence="2" id="KW-0521">NADP</keyword>
<dbReference type="NCBIfam" id="TIGR00112">
    <property type="entry name" value="proC"/>
    <property type="match status" value="1"/>
</dbReference>
<evidence type="ECO:0000256" key="3">
    <source>
        <dbReference type="NCBIfam" id="TIGR00112"/>
    </source>
</evidence>
<evidence type="ECO:0000313" key="7">
    <source>
        <dbReference type="Proteomes" id="UP001234495"/>
    </source>
</evidence>
<accession>A0ABT9Z9K6</accession>
<feature type="domain" description="Pyrroline-5-carboxylate reductase dimerisation" evidence="5">
    <location>
        <begin position="163"/>
        <end position="264"/>
    </location>
</feature>
<dbReference type="PANTHER" id="PTHR11645">
    <property type="entry name" value="PYRROLINE-5-CARBOXYLATE REDUCTASE"/>
    <property type="match status" value="1"/>
</dbReference>
<keyword evidence="2" id="KW-0028">Amino-acid biosynthesis</keyword>
<dbReference type="InterPro" id="IPR036291">
    <property type="entry name" value="NAD(P)-bd_dom_sf"/>
</dbReference>
<dbReference type="EMBL" id="JAUSUD010000001">
    <property type="protein sequence ID" value="MDQ0228931.1"/>
    <property type="molecule type" value="Genomic_DNA"/>
</dbReference>
<proteinExistence type="inferred from homology"/>
<comment type="catalytic activity">
    <reaction evidence="2">
        <text>L-proline + NADP(+) = (S)-1-pyrroline-5-carboxylate + NADPH + 2 H(+)</text>
        <dbReference type="Rhea" id="RHEA:14109"/>
        <dbReference type="ChEBI" id="CHEBI:15378"/>
        <dbReference type="ChEBI" id="CHEBI:17388"/>
        <dbReference type="ChEBI" id="CHEBI:57783"/>
        <dbReference type="ChEBI" id="CHEBI:58349"/>
        <dbReference type="ChEBI" id="CHEBI:60039"/>
        <dbReference type="EC" id="1.5.1.2"/>
    </reaction>
</comment>
<feature type="domain" description="Pyrroline-5-carboxylate reductase catalytic N-terminal" evidence="4">
    <location>
        <begin position="5"/>
        <end position="100"/>
    </location>
</feature>
<gene>
    <name evidence="2" type="primary">proC</name>
    <name evidence="6" type="ORF">J2S19_000181</name>
</gene>
<dbReference type="Gene3D" id="1.10.3730.10">
    <property type="entry name" value="ProC C-terminal domain-like"/>
    <property type="match status" value="1"/>
</dbReference>
<dbReference type="SUPFAM" id="SSF51735">
    <property type="entry name" value="NAD(P)-binding Rossmann-fold domains"/>
    <property type="match status" value="1"/>
</dbReference>
<dbReference type="InterPro" id="IPR000304">
    <property type="entry name" value="Pyrroline-COOH_reductase"/>
</dbReference>
<organism evidence="6 7">
    <name type="scientific">Metabacillus malikii</name>
    <dbReference type="NCBI Taxonomy" id="1504265"/>
    <lineage>
        <taxon>Bacteria</taxon>
        <taxon>Bacillati</taxon>
        <taxon>Bacillota</taxon>
        <taxon>Bacilli</taxon>
        <taxon>Bacillales</taxon>
        <taxon>Bacillaceae</taxon>
        <taxon>Metabacillus</taxon>
    </lineage>
</organism>
<dbReference type="Pfam" id="PF03807">
    <property type="entry name" value="F420_oxidored"/>
    <property type="match status" value="1"/>
</dbReference>
<dbReference type="HAMAP" id="MF_01925">
    <property type="entry name" value="P5C_reductase"/>
    <property type="match status" value="1"/>
</dbReference>
<comment type="pathway">
    <text evidence="2">Amino-acid biosynthesis; L-proline biosynthesis; L-proline from L-glutamate 5-semialdehyde: step 1/1.</text>
</comment>
<dbReference type="InterPro" id="IPR028939">
    <property type="entry name" value="P5C_Rdtase_cat_N"/>
</dbReference>
<dbReference type="PIRSF" id="PIRSF000193">
    <property type="entry name" value="Pyrrol-5-carb_rd"/>
    <property type="match status" value="1"/>
</dbReference>
<dbReference type="Proteomes" id="UP001234495">
    <property type="component" value="Unassembled WGS sequence"/>
</dbReference>
<evidence type="ECO:0000259" key="4">
    <source>
        <dbReference type="Pfam" id="PF03807"/>
    </source>
</evidence>
<keyword evidence="2" id="KW-0641">Proline biosynthesis</keyword>
<keyword evidence="2" id="KW-0963">Cytoplasm</keyword>
<protein>
    <recommendedName>
        <fullName evidence="2 3">Pyrroline-5-carboxylate reductase</fullName>
        <shortName evidence="2">P5C reductase</shortName>
        <shortName evidence="2">P5CR</shortName>
        <ecNumber evidence="2 3">1.5.1.2</ecNumber>
    </recommendedName>
    <alternativeName>
        <fullName evidence="2">PCA reductase</fullName>
    </alternativeName>
</protein>